<evidence type="ECO:0000313" key="2">
    <source>
        <dbReference type="Proteomes" id="UP000294513"/>
    </source>
</evidence>
<organism evidence="1 2">
    <name type="scientific">Actinomadura rubrisoli</name>
    <dbReference type="NCBI Taxonomy" id="2530368"/>
    <lineage>
        <taxon>Bacteria</taxon>
        <taxon>Bacillati</taxon>
        <taxon>Actinomycetota</taxon>
        <taxon>Actinomycetes</taxon>
        <taxon>Streptosporangiales</taxon>
        <taxon>Thermomonosporaceae</taxon>
        <taxon>Actinomadura</taxon>
    </lineage>
</organism>
<dbReference type="Proteomes" id="UP000294513">
    <property type="component" value="Unassembled WGS sequence"/>
</dbReference>
<keyword evidence="2" id="KW-1185">Reference proteome</keyword>
<proteinExistence type="predicted"/>
<sequence>MNGAAPDVTGAWLHSFEEDTESAAVYRPSGHPFRPARRVRDGLEFRADGTFVERRPGPDDRLREVRGRWERRDADRIGVTFPEGRGTPFGITVLSRTPDKLTIAK</sequence>
<dbReference type="RefSeq" id="WP_131903229.1">
    <property type="nucleotide sequence ID" value="NZ_SMKU01000480.1"/>
</dbReference>
<name>A0A4R4ZWK3_9ACTN</name>
<evidence type="ECO:0000313" key="1">
    <source>
        <dbReference type="EMBL" id="TDD63658.1"/>
    </source>
</evidence>
<accession>A0A4R4ZWK3</accession>
<dbReference type="EMBL" id="SMKU01000480">
    <property type="protein sequence ID" value="TDD63658.1"/>
    <property type="molecule type" value="Genomic_DNA"/>
</dbReference>
<comment type="caution">
    <text evidence="1">The sequence shown here is derived from an EMBL/GenBank/DDBJ whole genome shotgun (WGS) entry which is preliminary data.</text>
</comment>
<gene>
    <name evidence="1" type="ORF">E1298_43455</name>
</gene>
<reference evidence="1 2" key="1">
    <citation type="submission" date="2019-03" db="EMBL/GenBank/DDBJ databases">
        <title>Draft genome sequences of novel Actinobacteria.</title>
        <authorList>
            <person name="Sahin N."/>
            <person name="Ay H."/>
            <person name="Saygin H."/>
        </authorList>
    </citation>
    <scope>NUCLEOTIDE SEQUENCE [LARGE SCALE GENOMIC DNA]</scope>
    <source>
        <strain evidence="1 2">H3C3</strain>
    </source>
</reference>
<protein>
    <submittedName>
        <fullName evidence="1">Uncharacterized protein</fullName>
    </submittedName>
</protein>
<dbReference type="AlphaFoldDB" id="A0A4R4ZWK3"/>
<dbReference type="OrthoDB" id="2651079at2"/>